<dbReference type="PANTHER" id="PTHR30576">
    <property type="entry name" value="COLANIC BIOSYNTHESIS UDP-GLUCOSE LIPID CARRIER TRANSFERASE"/>
    <property type="match status" value="1"/>
</dbReference>
<dbReference type="AlphaFoldDB" id="A0A1H6FHG2"/>
<feature type="transmembrane region" description="Helical" evidence="8">
    <location>
        <begin position="40"/>
        <end position="61"/>
    </location>
</feature>
<evidence type="ECO:0000256" key="8">
    <source>
        <dbReference type="SAM" id="Phobius"/>
    </source>
</evidence>
<dbReference type="InterPro" id="IPR017475">
    <property type="entry name" value="EPS_sugar_tfrase"/>
</dbReference>
<keyword evidence="4 8" id="KW-0812">Transmembrane</keyword>
<dbReference type="Proteomes" id="UP000222056">
    <property type="component" value="Unassembled WGS sequence"/>
</dbReference>
<dbReference type="EMBL" id="FNWJ01000001">
    <property type="protein sequence ID" value="SEH10289.1"/>
    <property type="molecule type" value="Genomic_DNA"/>
</dbReference>
<evidence type="ECO:0000313" key="10">
    <source>
        <dbReference type="EMBL" id="SEH10289.1"/>
    </source>
</evidence>
<gene>
    <name evidence="10" type="ORF">SAMN02745716_0138</name>
</gene>
<keyword evidence="6 8" id="KW-0472">Membrane</keyword>
<feature type="region of interest" description="Disordered" evidence="7">
    <location>
        <begin position="1"/>
        <end position="21"/>
    </location>
</feature>
<keyword evidence="3 10" id="KW-0808">Transferase</keyword>
<organism evidence="10 11">
    <name type="scientific">Thermoleophilum album</name>
    <dbReference type="NCBI Taxonomy" id="29539"/>
    <lineage>
        <taxon>Bacteria</taxon>
        <taxon>Bacillati</taxon>
        <taxon>Actinomycetota</taxon>
        <taxon>Thermoleophilia</taxon>
        <taxon>Thermoleophilales</taxon>
        <taxon>Thermoleophilaceae</taxon>
        <taxon>Thermoleophilum</taxon>
    </lineage>
</organism>
<name>A0A1H6FHG2_THEAL</name>
<evidence type="ECO:0000256" key="4">
    <source>
        <dbReference type="ARBA" id="ARBA00022692"/>
    </source>
</evidence>
<comment type="subcellular location">
    <subcellularLocation>
        <location evidence="1">Membrane</location>
        <topology evidence="1">Multi-pass membrane protein</topology>
    </subcellularLocation>
</comment>
<evidence type="ECO:0000259" key="9">
    <source>
        <dbReference type="Pfam" id="PF02397"/>
    </source>
</evidence>
<dbReference type="PANTHER" id="PTHR30576:SF10">
    <property type="entry name" value="SLL5057 PROTEIN"/>
    <property type="match status" value="1"/>
</dbReference>
<feature type="transmembrane region" description="Helical" evidence="8">
    <location>
        <begin position="105"/>
        <end position="122"/>
    </location>
</feature>
<evidence type="ECO:0000313" key="11">
    <source>
        <dbReference type="Proteomes" id="UP000222056"/>
    </source>
</evidence>
<evidence type="ECO:0000256" key="3">
    <source>
        <dbReference type="ARBA" id="ARBA00022679"/>
    </source>
</evidence>
<feature type="domain" description="Bacterial sugar transferase" evidence="9">
    <location>
        <begin position="287"/>
        <end position="473"/>
    </location>
</feature>
<accession>A0A1H6FHG2</accession>
<feature type="transmembrane region" description="Helical" evidence="8">
    <location>
        <begin position="292"/>
        <end position="313"/>
    </location>
</feature>
<dbReference type="Gene3D" id="3.40.50.720">
    <property type="entry name" value="NAD(P)-binding Rossmann-like Domain"/>
    <property type="match status" value="1"/>
</dbReference>
<reference evidence="11" key="1">
    <citation type="submission" date="2016-10" db="EMBL/GenBank/DDBJ databases">
        <authorList>
            <person name="Varghese N."/>
            <person name="Submissions S."/>
        </authorList>
    </citation>
    <scope>NUCLEOTIDE SEQUENCE [LARGE SCALE GENOMIC DNA]</scope>
    <source>
        <strain evidence="11">ATCC 35263</strain>
    </source>
</reference>
<evidence type="ECO:0000256" key="7">
    <source>
        <dbReference type="SAM" id="MobiDB-lite"/>
    </source>
</evidence>
<evidence type="ECO:0000256" key="1">
    <source>
        <dbReference type="ARBA" id="ARBA00004141"/>
    </source>
</evidence>
<feature type="transmembrane region" description="Helical" evidence="8">
    <location>
        <begin position="67"/>
        <end position="84"/>
    </location>
</feature>
<keyword evidence="5 8" id="KW-1133">Transmembrane helix</keyword>
<proteinExistence type="inferred from homology"/>
<dbReference type="GO" id="GO:0016020">
    <property type="term" value="C:membrane"/>
    <property type="evidence" value="ECO:0007669"/>
    <property type="project" value="UniProtKB-SubCell"/>
</dbReference>
<dbReference type="STRING" id="29539.SAMN02745716_0138"/>
<evidence type="ECO:0000256" key="2">
    <source>
        <dbReference type="ARBA" id="ARBA00006464"/>
    </source>
</evidence>
<evidence type="ECO:0000256" key="5">
    <source>
        <dbReference type="ARBA" id="ARBA00022989"/>
    </source>
</evidence>
<keyword evidence="11" id="KW-1185">Reference proteome</keyword>
<sequence length="485" mass="52016">MTDATRTRSRERHKLAPGYPALGQPPLRRALARTSFYRRLLLVVGDVAAVLIWVGLLASVTGRAPTLPVWFAGAGLVPLVAKLAGLYAREPLVLNHATLDEVPRIAAVAAVVVLALGASLGVSSGAPGLAAGAALVASVAVARLAVRRAGRALTAPERVLVVGDGPAYALLKRKVNGDPRLNVALVGRLGRESEPRAIADRRLGAPNDLEAVALTRHIDRVVLAPGELAAGELDDLLRRAHALGVRISLLAPVPAAAGSAAVTDDLGGQVLIGLREFGIGPCGRVAKRLFDVALAGALLILLAPLMGLIALAIKCSSRGPVLFRQIRVGKDGRRFEIFKFRTMFEGADELKPLLSALNQAAPLFKIANDPRTTPVGRLLRRYSLDELPQLFNVLRGEMSLVGPRPLICEEDRLFNGWQRSRYAVAPGITGPWQILGSSRVPLSDMVAIDYLYCANWSLWQDLKILLRTLRYVLSRQSGEHIGTRR</sequence>
<dbReference type="NCBIfam" id="TIGR03025">
    <property type="entry name" value="EPS_sugtrans"/>
    <property type="match status" value="1"/>
</dbReference>
<protein>
    <submittedName>
        <fullName evidence="10">Exopolysaccharide biosynthesis polyprenyl glycosylphosphotransferase</fullName>
    </submittedName>
</protein>
<feature type="transmembrane region" description="Helical" evidence="8">
    <location>
        <begin position="128"/>
        <end position="146"/>
    </location>
</feature>
<evidence type="ECO:0000256" key="6">
    <source>
        <dbReference type="ARBA" id="ARBA00023136"/>
    </source>
</evidence>
<dbReference type="RefSeq" id="WP_093115304.1">
    <property type="nucleotide sequence ID" value="NZ_FNWJ01000001.1"/>
</dbReference>
<dbReference type="InterPro" id="IPR003362">
    <property type="entry name" value="Bact_transf"/>
</dbReference>
<dbReference type="Pfam" id="PF02397">
    <property type="entry name" value="Bac_transf"/>
    <property type="match status" value="1"/>
</dbReference>
<dbReference type="OrthoDB" id="9808602at2"/>
<dbReference type="GO" id="GO:0016780">
    <property type="term" value="F:phosphotransferase activity, for other substituted phosphate groups"/>
    <property type="evidence" value="ECO:0007669"/>
    <property type="project" value="TreeGrafter"/>
</dbReference>
<comment type="similarity">
    <text evidence="2">Belongs to the bacterial sugar transferase family.</text>
</comment>